<feature type="region of interest" description="Disordered" evidence="2">
    <location>
        <begin position="115"/>
        <end position="137"/>
    </location>
</feature>
<sequence>MDTTESPRGASEEVDRGHDHSPASSGSPQELPPDLPKSLDDRRSVPVFQQETEMYDAWQGQSQFLTTPVAAKPLSFSLALDDHLHDSEHELRNRDMEDSDARLMEMLAAQAAHREVDSLGADEESIAASGKLSPEEKRDTLQKSLNMAASNGDVERVRRLVQGSAKEFIDVNMPDEEGTVPLIYASCFGHQDVVGALLDAGAFVDQQDRNQWSALMWAMTNRHKTIAKILLDHGASPDIKSSSGGTAFDFAQPGSEISEYLHENGYNFGPSAVEDDFYDAGLAHGRFEEELAENEMKRRMMMEESAINLEVDLSSLGLDEKFEPSDEEDIEEEQQEFVWDRCLNDQMFVFQDHELERILDIIITNMAPQRSPSQKPVPANLLFLSARYAHYHASPELLATLLTSATEKINDVVERYQWDMTMQAFWLSNATLLLHYLKKDGELQEATVQFQLHLAELINEIFVLIIRDAERRMNKVLDAAMLDHETIPGLEDIAFQNEWKLFRKKKSEAPEPAEKRFRPPSPRRRAQISPRNITSLLSSTLFVLDLYDVHSVITTQILSQLLYWLSAEIFNRIMSTRRYLARTKAMQIRMNVSALEDWARNNNRQPEHYENGSMSSTGETTVDAARQHLAPVIQLLQWLQCFSSLGDDHESLVTTLLQLQQLIPLQLIHAVKSYRAEVGEKGLTKQAMKFLLDMQRDPEILFREQHRIQVEKEKATAAPASNTPEDRPKTPTKDEPQSTPATPDPNLGSPGSVGTSSRPASMVLASRDDRPGKESVFLDPTLFLPFSLPTSTDMLISYGAGLGGTNRERARKYIPTVPPEVLSRFDRGNDA</sequence>
<protein>
    <recommendedName>
        <fullName evidence="3">Dilute domain-containing protein</fullName>
    </recommendedName>
</protein>
<dbReference type="PANTHER" id="PTHR16027">
    <property type="entry name" value="DILUTE DOMAIN-CONTAINING PROTEIN YPR089W"/>
    <property type="match status" value="1"/>
</dbReference>
<dbReference type="CDD" id="cd15473">
    <property type="entry name" value="Myo5p-like_CBD_DIL_ANK"/>
    <property type="match status" value="1"/>
</dbReference>
<reference evidence="5" key="1">
    <citation type="journal article" date="2017" name="Nat. Microbiol.">
        <title>Global analysis of biosynthetic gene clusters reveals vast potential of secondary metabolite production in Penicillium species.</title>
        <authorList>
            <person name="Nielsen J.C."/>
            <person name="Grijseels S."/>
            <person name="Prigent S."/>
            <person name="Ji B."/>
            <person name="Dainat J."/>
            <person name="Nielsen K.F."/>
            <person name="Frisvad J.C."/>
            <person name="Workman M."/>
            <person name="Nielsen J."/>
        </authorList>
    </citation>
    <scope>NUCLEOTIDE SEQUENCE [LARGE SCALE GENOMIC DNA]</scope>
    <source>
        <strain evidence="5">IBT 24891</strain>
    </source>
</reference>
<dbReference type="EMBL" id="MLKD01000014">
    <property type="protein sequence ID" value="OQE20013.1"/>
    <property type="molecule type" value="Genomic_DNA"/>
</dbReference>
<feature type="region of interest" description="Disordered" evidence="2">
    <location>
        <begin position="1"/>
        <end position="46"/>
    </location>
</feature>
<dbReference type="InterPro" id="IPR002710">
    <property type="entry name" value="Dilute_dom"/>
</dbReference>
<dbReference type="InterPro" id="IPR002110">
    <property type="entry name" value="Ankyrin_rpt"/>
</dbReference>
<dbReference type="PROSITE" id="PS51126">
    <property type="entry name" value="DILUTE"/>
    <property type="match status" value="1"/>
</dbReference>
<dbReference type="SMART" id="SM01132">
    <property type="entry name" value="DIL"/>
    <property type="match status" value="1"/>
</dbReference>
<feature type="domain" description="Dilute" evidence="3">
    <location>
        <begin position="403"/>
        <end position="697"/>
    </location>
</feature>
<dbReference type="Pfam" id="PF12796">
    <property type="entry name" value="Ank_2"/>
    <property type="match status" value="1"/>
</dbReference>
<accession>A0A1V6T2K7</accession>
<dbReference type="InterPro" id="IPR036770">
    <property type="entry name" value="Ankyrin_rpt-contain_sf"/>
</dbReference>
<dbReference type="InterPro" id="IPR052072">
    <property type="entry name" value="Vascular_dev_regulator"/>
</dbReference>
<feature type="compositionally biased region" description="Basic and acidic residues" evidence="2">
    <location>
        <begin position="507"/>
        <end position="517"/>
    </location>
</feature>
<dbReference type="PROSITE" id="PS50297">
    <property type="entry name" value="ANK_REP_REGION"/>
    <property type="match status" value="1"/>
</dbReference>
<gene>
    <name evidence="4" type="ORF">PENSTE_c014G00997</name>
</gene>
<feature type="repeat" description="ANK" evidence="1">
    <location>
        <begin position="210"/>
        <end position="242"/>
    </location>
</feature>
<dbReference type="AlphaFoldDB" id="A0A1V6T2K7"/>
<dbReference type="Proteomes" id="UP000191285">
    <property type="component" value="Unassembled WGS sequence"/>
</dbReference>
<evidence type="ECO:0000256" key="1">
    <source>
        <dbReference type="PROSITE-ProRule" id="PRU00023"/>
    </source>
</evidence>
<evidence type="ECO:0000313" key="5">
    <source>
        <dbReference type="Proteomes" id="UP000191285"/>
    </source>
</evidence>
<keyword evidence="5" id="KW-1185">Reference proteome</keyword>
<evidence type="ECO:0000313" key="4">
    <source>
        <dbReference type="EMBL" id="OQE20013.1"/>
    </source>
</evidence>
<keyword evidence="1" id="KW-0040">ANK repeat</keyword>
<dbReference type="STRING" id="303698.A0A1V6T2K7"/>
<dbReference type="SUPFAM" id="SSF48403">
    <property type="entry name" value="Ankyrin repeat"/>
    <property type="match status" value="1"/>
</dbReference>
<name>A0A1V6T2K7_9EURO</name>
<evidence type="ECO:0000259" key="3">
    <source>
        <dbReference type="PROSITE" id="PS51126"/>
    </source>
</evidence>
<feature type="repeat" description="ANK" evidence="1">
    <location>
        <begin position="177"/>
        <end position="209"/>
    </location>
</feature>
<dbReference type="SMART" id="SM00248">
    <property type="entry name" value="ANK"/>
    <property type="match status" value="3"/>
</dbReference>
<feature type="region of interest" description="Disordered" evidence="2">
    <location>
        <begin position="711"/>
        <end position="759"/>
    </location>
</feature>
<dbReference type="Pfam" id="PF01843">
    <property type="entry name" value="DIL"/>
    <property type="match status" value="1"/>
</dbReference>
<comment type="caution">
    <text evidence="4">The sequence shown here is derived from an EMBL/GenBank/DDBJ whole genome shotgun (WGS) entry which is preliminary data.</text>
</comment>
<dbReference type="GO" id="GO:0051020">
    <property type="term" value="F:GTPase binding"/>
    <property type="evidence" value="ECO:0007669"/>
    <property type="project" value="TreeGrafter"/>
</dbReference>
<dbReference type="InterPro" id="IPR037986">
    <property type="entry name" value="Myo5p-like_CBD_DIL"/>
</dbReference>
<feature type="compositionally biased region" description="Basic and acidic residues" evidence="2">
    <location>
        <begin position="724"/>
        <end position="736"/>
    </location>
</feature>
<dbReference type="PANTHER" id="PTHR16027:SF6">
    <property type="entry name" value="DILUTE DOMAIN-CONTAINING PROTEIN"/>
    <property type="match status" value="1"/>
</dbReference>
<feature type="compositionally biased region" description="Basic and acidic residues" evidence="2">
    <location>
        <begin position="10"/>
        <end position="21"/>
    </location>
</feature>
<dbReference type="Gene3D" id="1.25.40.20">
    <property type="entry name" value="Ankyrin repeat-containing domain"/>
    <property type="match status" value="1"/>
</dbReference>
<organism evidence="4 5">
    <name type="scientific">Penicillium steckii</name>
    <dbReference type="NCBI Taxonomy" id="303698"/>
    <lineage>
        <taxon>Eukaryota</taxon>
        <taxon>Fungi</taxon>
        <taxon>Dikarya</taxon>
        <taxon>Ascomycota</taxon>
        <taxon>Pezizomycotina</taxon>
        <taxon>Eurotiomycetes</taxon>
        <taxon>Eurotiomycetidae</taxon>
        <taxon>Eurotiales</taxon>
        <taxon>Aspergillaceae</taxon>
        <taxon>Penicillium</taxon>
    </lineage>
</organism>
<proteinExistence type="predicted"/>
<evidence type="ECO:0000256" key="2">
    <source>
        <dbReference type="SAM" id="MobiDB-lite"/>
    </source>
</evidence>
<feature type="region of interest" description="Disordered" evidence="2">
    <location>
        <begin position="506"/>
        <end position="525"/>
    </location>
</feature>
<dbReference type="OrthoDB" id="426293at2759"/>
<dbReference type="PROSITE" id="PS50088">
    <property type="entry name" value="ANK_REPEAT"/>
    <property type="match status" value="2"/>
</dbReference>
<dbReference type="Pfam" id="PF00023">
    <property type="entry name" value="Ank"/>
    <property type="match status" value="1"/>
</dbReference>